<gene>
    <name evidence="2" type="ORF">N8M53_14735</name>
</gene>
<evidence type="ECO:0000256" key="1">
    <source>
        <dbReference type="SAM" id="SignalP"/>
    </source>
</evidence>
<reference evidence="2" key="1">
    <citation type="submission" date="2022-09" db="EMBL/GenBank/DDBJ databases">
        <authorList>
            <person name="Li Z.-J."/>
        </authorList>
    </citation>
    <scope>NUCLEOTIDE SEQUENCE</scope>
    <source>
        <strain evidence="2">TGB11</strain>
        <plasmid evidence="2">unnamed</plasmid>
    </source>
</reference>
<organism evidence="2 3">
    <name type="scientific">Salinivibrio kushneri</name>
    <dbReference type="NCBI Taxonomy" id="1908198"/>
    <lineage>
        <taxon>Bacteria</taxon>
        <taxon>Pseudomonadati</taxon>
        <taxon>Pseudomonadota</taxon>
        <taxon>Gammaproteobacteria</taxon>
        <taxon>Vibrionales</taxon>
        <taxon>Vibrionaceae</taxon>
        <taxon>Salinivibrio</taxon>
    </lineage>
</organism>
<dbReference type="EMBL" id="CP114589">
    <property type="protein sequence ID" value="WBA10542.1"/>
    <property type="molecule type" value="Genomic_DNA"/>
</dbReference>
<proteinExistence type="predicted"/>
<dbReference type="AlphaFoldDB" id="A0AA47KPT5"/>
<feature type="chain" id="PRO_5041398914" evidence="1">
    <location>
        <begin position="20"/>
        <end position="244"/>
    </location>
</feature>
<geneLocation type="plasmid" evidence="2 3">
    <name>unnamed</name>
</geneLocation>
<name>A0AA47KPT5_9GAMM</name>
<protein>
    <submittedName>
        <fullName evidence="2">Transporter substrate-binding domain-containing protein</fullName>
    </submittedName>
</protein>
<keyword evidence="1" id="KW-0732">Signal</keyword>
<evidence type="ECO:0000313" key="3">
    <source>
        <dbReference type="Proteomes" id="UP001164748"/>
    </source>
</evidence>
<feature type="signal peptide" evidence="1">
    <location>
        <begin position="1"/>
        <end position="19"/>
    </location>
</feature>
<dbReference type="Proteomes" id="UP001164748">
    <property type="component" value="Plasmid unnamed"/>
</dbReference>
<evidence type="ECO:0000313" key="2">
    <source>
        <dbReference type="EMBL" id="WBA10542.1"/>
    </source>
</evidence>
<accession>A0AA47KPT5</accession>
<dbReference type="SUPFAM" id="SSF53850">
    <property type="entry name" value="Periplasmic binding protein-like II"/>
    <property type="match status" value="1"/>
</dbReference>
<dbReference type="Gene3D" id="3.40.190.10">
    <property type="entry name" value="Periplasmic binding protein-like II"/>
    <property type="match status" value="2"/>
</dbReference>
<sequence length="244" mass="28112">MKRVWALLLTLAVAWPVSAKTTYVVGVQSFSQYYPYSAYSNRNYSGFNRELLDMFANEYHYRFVYKALPLRRLYHRFVEGAVDLKYPDSPDWSPDIKKKVSVTYSDPVVSYTDGVMVIDQDYGRPLDEFRFLGVVAGFTPHPYQSRISAGKIRVDESYQYDSLLMKVISGRVDGGYANVDVAKFYLDQMGLKKGSVKFDDTLPHVKGTRHLSTIHYPKLIKEFNQFLSDNQAKVTELKARYGLE</sequence>
<keyword evidence="2" id="KW-0614">Plasmid</keyword>